<reference evidence="1 2" key="1">
    <citation type="journal article" date="2015" name="Genome Announc.">
        <title>Draft Genome Sequences of Leptospira santarosai Strains U160, U164, and U233, Isolated from Asymptomatic Cattle.</title>
        <authorList>
            <person name="Kremer F.S."/>
            <person name="Eslabao M.R."/>
            <person name="Provisor M."/>
            <person name="Woloski R.D."/>
            <person name="Ramires O.V."/>
            <person name="Moreno L.Z."/>
            <person name="Moreno A.M."/>
            <person name="Hamond C."/>
            <person name="Lilenbaum W."/>
            <person name="Dellagostin O.A."/>
        </authorList>
    </citation>
    <scope>NUCLEOTIDE SEQUENCE [LARGE SCALE GENOMIC DNA]</scope>
    <source>
        <strain evidence="1 2">U160</strain>
    </source>
</reference>
<evidence type="ECO:0000313" key="1">
    <source>
        <dbReference type="EMBL" id="AVQ11720.1"/>
    </source>
</evidence>
<organism evidence="1 2">
    <name type="scientific">Leptospira santarosai</name>
    <dbReference type="NCBI Taxonomy" id="28183"/>
    <lineage>
        <taxon>Bacteria</taxon>
        <taxon>Pseudomonadati</taxon>
        <taxon>Spirochaetota</taxon>
        <taxon>Spirochaetia</taxon>
        <taxon>Leptospirales</taxon>
        <taxon>Leptospiraceae</taxon>
        <taxon>Leptospira</taxon>
    </lineage>
</organism>
<sequence>MVLSIFKMGSGCTLLSVLMLTLNCGPICGLGTNTSSAPCHQESNPEKTPGCEWDSGSIAFADSHLFKSLKSSFIPSHVYSTDTFFSLRPAALRIESALLGTDSDRVPTRSSVRLLI</sequence>
<gene>
    <name evidence="1" type="ORF">XB16_1388</name>
</gene>
<proteinExistence type="predicted"/>
<name>A0A2P1QS35_9LEPT</name>
<evidence type="ECO:0000313" key="2">
    <source>
        <dbReference type="Proteomes" id="UP000033961"/>
    </source>
</evidence>
<dbReference type="EMBL" id="CP027843">
    <property type="protein sequence ID" value="AVQ11720.1"/>
    <property type="molecule type" value="Genomic_DNA"/>
</dbReference>
<protein>
    <submittedName>
        <fullName evidence="1">Uncharacterized protein</fullName>
    </submittedName>
</protein>
<dbReference type="AlphaFoldDB" id="A0A2P1QS35"/>
<dbReference type="Proteomes" id="UP000033961">
    <property type="component" value="Chromosome I"/>
</dbReference>
<accession>A0A2P1QS35</accession>